<accession>A0A501WKL3</accession>
<dbReference type="PANTHER" id="PTHR12558">
    <property type="entry name" value="CELL DIVISION CYCLE 16,23,27"/>
    <property type="match status" value="1"/>
</dbReference>
<sequence>MGTIGTEGAGGAILPDVPGPSDTAAALARVLATPKFRQGRRRSMLAYLVEETLTGRGDRLKGYTIATAVFGRGDDFNAQSDPVVRLEARRLRRDLDGYYAEDGRLDPVRLSIPKGGYAVRSEWREIAAAPATPPPPPPAEPVPDRRLRRRRGARFAAGCALAAAAALLAAFLAGRDAAPPIGESGPSIIVLPFTPNGAEDEVTFLAEGISQQLITELKRFDALRVFSAGASFGESGDADAAELHDRLGVSYVVSGGVTATDSQVRVNAMLVDAASGEVKWSESFDRRLDPGDLLAAQGDMAAGIAMALGQPYGAVKGDVTARVLSGAVPSMASYACVLRAHIYRRSFPPELYAPTRACLEEAVRRDPSYAEAWALLGWLEMDGVRFDFTPGVDRDAVLGEALSTARRGSELDPENVTALKALASIEYYAGYYDESERTQRAALALNPNDPDTLAQLGWRLAARGKWDEGVPLLQRAIARSIRPPGWYYHLIAIHQYLERDYAAMLETAGEGAAEGSPTGQALIAIAAGALGDAPTARAALARMRPSNPGSPPIPPAISARTRAQNRPSTRWWPASAGPAGPARRATRERSRARPLRVSARSGAASGFPRPRG</sequence>
<keyword evidence="4" id="KW-1185">Reference proteome</keyword>
<dbReference type="AlphaFoldDB" id="A0A501WKL3"/>
<dbReference type="Proteomes" id="UP000319255">
    <property type="component" value="Unassembled WGS sequence"/>
</dbReference>
<keyword evidence="2" id="KW-0472">Membrane</keyword>
<protein>
    <submittedName>
        <fullName evidence="3">Uncharacterized protein</fullName>
    </submittedName>
</protein>
<evidence type="ECO:0000256" key="1">
    <source>
        <dbReference type="SAM" id="MobiDB-lite"/>
    </source>
</evidence>
<dbReference type="RefSeq" id="WP_140455831.1">
    <property type="nucleotide sequence ID" value="NZ_VFRP01000028.1"/>
</dbReference>
<keyword evidence="2" id="KW-1133">Transmembrane helix</keyword>
<evidence type="ECO:0000313" key="3">
    <source>
        <dbReference type="EMBL" id="TPE47727.1"/>
    </source>
</evidence>
<feature type="compositionally biased region" description="Low complexity" evidence="1">
    <location>
        <begin position="570"/>
        <end position="583"/>
    </location>
</feature>
<name>A0A501WKL3_9RHOB</name>
<dbReference type="SUPFAM" id="SSF48452">
    <property type="entry name" value="TPR-like"/>
    <property type="match status" value="1"/>
</dbReference>
<dbReference type="InterPro" id="IPR011990">
    <property type="entry name" value="TPR-like_helical_dom_sf"/>
</dbReference>
<feature type="region of interest" description="Disordered" evidence="1">
    <location>
        <begin position="542"/>
        <end position="612"/>
    </location>
</feature>
<dbReference type="EMBL" id="VFRP01000028">
    <property type="protein sequence ID" value="TPE47727.1"/>
    <property type="molecule type" value="Genomic_DNA"/>
</dbReference>
<dbReference type="Gene3D" id="1.25.40.10">
    <property type="entry name" value="Tetratricopeptide repeat domain"/>
    <property type="match status" value="1"/>
</dbReference>
<proteinExistence type="predicted"/>
<dbReference type="OrthoDB" id="54411at2"/>
<evidence type="ECO:0000313" key="4">
    <source>
        <dbReference type="Proteomes" id="UP000319255"/>
    </source>
</evidence>
<organism evidence="3 4">
    <name type="scientific">Amaricoccus solimangrovi</name>
    <dbReference type="NCBI Taxonomy" id="2589815"/>
    <lineage>
        <taxon>Bacteria</taxon>
        <taxon>Pseudomonadati</taxon>
        <taxon>Pseudomonadota</taxon>
        <taxon>Alphaproteobacteria</taxon>
        <taxon>Rhodobacterales</taxon>
        <taxon>Paracoccaceae</taxon>
        <taxon>Amaricoccus</taxon>
    </lineage>
</organism>
<dbReference type="PANTHER" id="PTHR12558:SF33">
    <property type="entry name" value="BLL7664 PROTEIN"/>
    <property type="match status" value="1"/>
</dbReference>
<evidence type="ECO:0000256" key="2">
    <source>
        <dbReference type="SAM" id="Phobius"/>
    </source>
</evidence>
<gene>
    <name evidence="3" type="ORF">FJM51_19605</name>
</gene>
<feature type="transmembrane region" description="Helical" evidence="2">
    <location>
        <begin position="155"/>
        <end position="174"/>
    </location>
</feature>
<dbReference type="Gene3D" id="3.40.50.10070">
    <property type="entry name" value="TolB, N-terminal domain"/>
    <property type="match status" value="1"/>
</dbReference>
<comment type="caution">
    <text evidence="3">The sequence shown here is derived from an EMBL/GenBank/DDBJ whole genome shotgun (WGS) entry which is preliminary data.</text>
</comment>
<reference evidence="3 4" key="1">
    <citation type="submission" date="2019-06" db="EMBL/GenBank/DDBJ databases">
        <title>A novel bacterium of genus Amaricoccus, isolated from marine sediment.</title>
        <authorList>
            <person name="Huang H."/>
            <person name="Mo K."/>
            <person name="Hu Y."/>
        </authorList>
    </citation>
    <scope>NUCLEOTIDE SEQUENCE [LARGE SCALE GENOMIC DNA]</scope>
    <source>
        <strain evidence="3 4">HB172011</strain>
    </source>
</reference>
<keyword evidence="2" id="KW-0812">Transmembrane</keyword>